<dbReference type="AlphaFoldDB" id="A0A1D1V794"/>
<dbReference type="Pfam" id="PF04869">
    <property type="entry name" value="Uso1_p115_head"/>
    <property type="match status" value="1"/>
</dbReference>
<keyword evidence="7 9" id="KW-0175">Coiled coil</keyword>
<evidence type="ECO:0000256" key="4">
    <source>
        <dbReference type="ARBA" id="ARBA00022490"/>
    </source>
</evidence>
<evidence type="ECO:0000256" key="5">
    <source>
        <dbReference type="ARBA" id="ARBA00022737"/>
    </source>
</evidence>
<evidence type="ECO:0000256" key="1">
    <source>
        <dbReference type="ARBA" id="ARBA00004184"/>
    </source>
</evidence>
<evidence type="ECO:0008006" key="14">
    <source>
        <dbReference type="Google" id="ProtNLM"/>
    </source>
</evidence>
<dbReference type="Proteomes" id="UP000186922">
    <property type="component" value="Unassembled WGS sequence"/>
</dbReference>
<feature type="coiled-coil region" evidence="9">
    <location>
        <begin position="646"/>
        <end position="694"/>
    </location>
</feature>
<comment type="caution">
    <text evidence="12">The sequence shown here is derived from an EMBL/GenBank/DDBJ whole genome shotgun (WGS) entry which is preliminary data.</text>
</comment>
<evidence type="ECO:0000256" key="6">
    <source>
        <dbReference type="ARBA" id="ARBA00023034"/>
    </source>
</evidence>
<sequence>MSFLFRAFAGKTDGDGPSSSGADTIDRLLHRLESVTLVADRRDGLRQLKDVAKENRVHIAAHGMAILLQILEQDRSDQDIVATILDILCIIMSDSDSIPGRDGTSLPDDHSTQKLGGQLTEIFLKKSEHLMLLLDFVKEYQFQIRWPAVRLLCIMANSSPKTFQNVLLTVGGAVSNLMDLLTDNREIIRNDGVLLLLFITKNEPSLQKIIAFSKAFDILLDIVRDEGYSEGGVVVEDCLLVISNLLENNTSNIKLFKEDGCVQKLCDWFSADKLGTSSWSEQRKTNATRMLNVVRNLVSPLLPSPIVRTCQDACSKCGLVSLVCAILMTPGVPLNVLVQALNTVAELIRGNSKIQEDFSAMEAPLKPPRPALAILLLSMLNERQAFDLRLAVLYVLKSFLYKNAAMQLTILQSVIPDTTNPSPHTLGQLLGGALFSPDNLNQWCSEIGFMHCVVESLDHKKMLVSLNVMPSAAMPSSTVMHQCVHILREGSSLQSKIAALQLLCVWLSECPDAVEAFLRIESIMLWLLTQIVDTPLESSQKLFQGLCAFLLGVCIRYDRKPETRTEMVELVRNRVGAETFREKIVQITRLENFLLASQRPDPAVKSFADLSLDYDFIKFYRAAEGKICRAIDESQEEHMASDPEVFNQQRSELLSKDNRIAELEAQLKQAHYLHSQSAQQIENLSRRVELLTSEIHIRDQEIETLQREKYDLRSNTKHEGDARLEQQVQHLTATTSQMQQTIEQYQALMPELEHLRTLTLQQQNQITSYYQYFEQQKDGGDPSSGLILEKTELQARTEHLDSLLFSWQAEADRLKDELVTLKDQFTQKEVTADELLSMTRSEAQQKTRELEEELEQLRTKYSDLNMEQADLLELVTDSDQKMKDYRERLRRLGEPVSDDEA</sequence>
<dbReference type="GO" id="GO:0012507">
    <property type="term" value="C:ER to Golgi transport vesicle membrane"/>
    <property type="evidence" value="ECO:0007669"/>
    <property type="project" value="TreeGrafter"/>
</dbReference>
<proteinExistence type="predicted"/>
<evidence type="ECO:0000256" key="7">
    <source>
        <dbReference type="ARBA" id="ARBA00023054"/>
    </source>
</evidence>
<dbReference type="Gene3D" id="1.25.10.10">
    <property type="entry name" value="Leucine-rich Repeat Variant"/>
    <property type="match status" value="1"/>
</dbReference>
<protein>
    <recommendedName>
        <fullName evidence="14">Vesicle tethering protein Uso1/P115-like head domain-containing protein</fullName>
    </recommendedName>
</protein>
<evidence type="ECO:0000256" key="2">
    <source>
        <dbReference type="ARBA" id="ARBA00004496"/>
    </source>
</evidence>
<keyword evidence="6" id="KW-0333">Golgi apparatus</keyword>
<evidence type="ECO:0000313" key="12">
    <source>
        <dbReference type="EMBL" id="GAU97546.1"/>
    </source>
</evidence>
<keyword evidence="5" id="KW-0677">Repeat</keyword>
<dbReference type="EMBL" id="BDGG01000004">
    <property type="protein sequence ID" value="GAU97546.1"/>
    <property type="molecule type" value="Genomic_DNA"/>
</dbReference>
<dbReference type="GO" id="GO:0045056">
    <property type="term" value="P:transcytosis"/>
    <property type="evidence" value="ECO:0007669"/>
    <property type="project" value="TreeGrafter"/>
</dbReference>
<feature type="domain" description="Uso1/p115-like vesicle tethering protein C-terminal" evidence="11">
    <location>
        <begin position="799"/>
        <end position="900"/>
    </location>
</feature>
<evidence type="ECO:0000256" key="9">
    <source>
        <dbReference type="SAM" id="Coils"/>
    </source>
</evidence>
<dbReference type="InterPro" id="IPR011989">
    <property type="entry name" value="ARM-like"/>
</dbReference>
<dbReference type="Pfam" id="PF18770">
    <property type="entry name" value="Arm_vescicular"/>
    <property type="match status" value="1"/>
</dbReference>
<gene>
    <name evidence="12" type="primary">RvY_08821-1</name>
    <name evidence="12" type="synonym">RvY_08821.1</name>
    <name evidence="12" type="ORF">RvY_08821</name>
</gene>
<dbReference type="OrthoDB" id="198977at2759"/>
<dbReference type="GO" id="GO:0048211">
    <property type="term" value="P:Golgi vesicle docking"/>
    <property type="evidence" value="ECO:0007669"/>
    <property type="project" value="TreeGrafter"/>
</dbReference>
<keyword evidence="13" id="KW-1185">Reference proteome</keyword>
<evidence type="ECO:0000256" key="3">
    <source>
        <dbReference type="ARBA" id="ARBA00004555"/>
    </source>
</evidence>
<dbReference type="GO" id="GO:0005795">
    <property type="term" value="C:Golgi stack"/>
    <property type="evidence" value="ECO:0007669"/>
    <property type="project" value="TreeGrafter"/>
</dbReference>
<feature type="domain" description="Vesicle tethering protein Uso1/P115-like head" evidence="10">
    <location>
        <begin position="351"/>
        <end position="631"/>
    </location>
</feature>
<keyword evidence="8" id="KW-0472">Membrane</keyword>
<comment type="subcellular location">
    <subcellularLocation>
        <location evidence="2">Cytoplasm</location>
    </subcellularLocation>
    <subcellularLocation>
        <location evidence="1">Endomembrane system</location>
        <topology evidence="1">Peripheral membrane protein</topology>
    </subcellularLocation>
    <subcellularLocation>
        <location evidence="3">Golgi apparatus</location>
    </subcellularLocation>
</comment>
<dbReference type="PANTHER" id="PTHR10013:SF0">
    <property type="entry name" value="GENERAL VESICULAR TRANSPORT FACTOR P115"/>
    <property type="match status" value="1"/>
</dbReference>
<evidence type="ECO:0000259" key="10">
    <source>
        <dbReference type="Pfam" id="PF04869"/>
    </source>
</evidence>
<dbReference type="PANTHER" id="PTHR10013">
    <property type="entry name" value="GENERAL VESICULAR TRANSPORT FACTOR P115"/>
    <property type="match status" value="1"/>
</dbReference>
<dbReference type="GO" id="GO:0005783">
    <property type="term" value="C:endoplasmic reticulum"/>
    <property type="evidence" value="ECO:0007669"/>
    <property type="project" value="TreeGrafter"/>
</dbReference>
<dbReference type="STRING" id="947166.A0A1D1V794"/>
<dbReference type="InterPro" id="IPR041209">
    <property type="entry name" value="P115_Arm_rpt"/>
</dbReference>
<accession>A0A1D1V794</accession>
<evidence type="ECO:0000256" key="8">
    <source>
        <dbReference type="ARBA" id="ARBA00023136"/>
    </source>
</evidence>
<keyword evidence="4" id="KW-0963">Cytoplasm</keyword>
<evidence type="ECO:0000313" key="13">
    <source>
        <dbReference type="Proteomes" id="UP000186922"/>
    </source>
</evidence>
<dbReference type="InterPro" id="IPR016024">
    <property type="entry name" value="ARM-type_fold"/>
</dbReference>
<dbReference type="Pfam" id="PF04871">
    <property type="entry name" value="Uso1_p115_C"/>
    <property type="match status" value="1"/>
</dbReference>
<dbReference type="GO" id="GO:0048280">
    <property type="term" value="P:vesicle fusion with Golgi apparatus"/>
    <property type="evidence" value="ECO:0007669"/>
    <property type="project" value="InterPro"/>
</dbReference>
<evidence type="ECO:0000259" key="11">
    <source>
        <dbReference type="Pfam" id="PF04871"/>
    </source>
</evidence>
<dbReference type="GO" id="GO:0006888">
    <property type="term" value="P:endoplasmic reticulum to Golgi vesicle-mediated transport"/>
    <property type="evidence" value="ECO:0007669"/>
    <property type="project" value="TreeGrafter"/>
</dbReference>
<name>A0A1D1V794_RAMVA</name>
<dbReference type="SUPFAM" id="SSF48371">
    <property type="entry name" value="ARM repeat"/>
    <property type="match status" value="2"/>
</dbReference>
<dbReference type="InterPro" id="IPR006955">
    <property type="entry name" value="Uso1_p115_C"/>
</dbReference>
<dbReference type="InterPro" id="IPR006953">
    <property type="entry name" value="Vesicle_Uso1_P115_head"/>
</dbReference>
<organism evidence="12 13">
    <name type="scientific">Ramazzottius varieornatus</name>
    <name type="common">Water bear</name>
    <name type="synonym">Tardigrade</name>
    <dbReference type="NCBI Taxonomy" id="947166"/>
    <lineage>
        <taxon>Eukaryota</taxon>
        <taxon>Metazoa</taxon>
        <taxon>Ecdysozoa</taxon>
        <taxon>Tardigrada</taxon>
        <taxon>Eutardigrada</taxon>
        <taxon>Parachela</taxon>
        <taxon>Hypsibioidea</taxon>
        <taxon>Ramazzottiidae</taxon>
        <taxon>Ramazzottius</taxon>
    </lineage>
</organism>
<dbReference type="GO" id="GO:0000139">
    <property type="term" value="C:Golgi membrane"/>
    <property type="evidence" value="ECO:0007669"/>
    <property type="project" value="InterPro"/>
</dbReference>
<reference evidence="12 13" key="1">
    <citation type="journal article" date="2016" name="Nat. Commun.">
        <title>Extremotolerant tardigrade genome and improved radiotolerance of human cultured cells by tardigrade-unique protein.</title>
        <authorList>
            <person name="Hashimoto T."/>
            <person name="Horikawa D.D."/>
            <person name="Saito Y."/>
            <person name="Kuwahara H."/>
            <person name="Kozuka-Hata H."/>
            <person name="Shin-I T."/>
            <person name="Minakuchi Y."/>
            <person name="Ohishi K."/>
            <person name="Motoyama A."/>
            <person name="Aizu T."/>
            <person name="Enomoto A."/>
            <person name="Kondo K."/>
            <person name="Tanaka S."/>
            <person name="Hara Y."/>
            <person name="Koshikawa S."/>
            <person name="Sagara H."/>
            <person name="Miura T."/>
            <person name="Yokobori S."/>
            <person name="Miyagawa K."/>
            <person name="Suzuki Y."/>
            <person name="Kubo T."/>
            <person name="Oyama M."/>
            <person name="Kohara Y."/>
            <person name="Fujiyama A."/>
            <person name="Arakawa K."/>
            <person name="Katayama T."/>
            <person name="Toyoda A."/>
            <person name="Kunieda T."/>
        </authorList>
    </citation>
    <scope>NUCLEOTIDE SEQUENCE [LARGE SCALE GENOMIC DNA]</scope>
    <source>
        <strain evidence="12 13">YOKOZUNA-1</strain>
    </source>
</reference>
<dbReference type="InterPro" id="IPR024095">
    <property type="entry name" value="Vesicle_P115"/>
</dbReference>
<dbReference type="GO" id="GO:0006886">
    <property type="term" value="P:intracellular protein transport"/>
    <property type="evidence" value="ECO:0007669"/>
    <property type="project" value="InterPro"/>
</dbReference>
<feature type="coiled-coil region" evidence="9">
    <location>
        <begin position="804"/>
        <end position="874"/>
    </location>
</feature>